<dbReference type="AlphaFoldDB" id="A0A2P6N2J1"/>
<dbReference type="PANTHER" id="PTHR46455:SF5">
    <property type="entry name" value="SET AND MYND DOMAIN CONTAINING, ARTHROPOD-SPECIFIC, MEMBER 4, ISOFORM A"/>
    <property type="match status" value="1"/>
</dbReference>
<dbReference type="STRING" id="1890364.A0A2P6N2J1"/>
<dbReference type="InterPro" id="IPR053010">
    <property type="entry name" value="SET_SmydA-8"/>
</dbReference>
<evidence type="ECO:0000313" key="1">
    <source>
        <dbReference type="EMBL" id="PRP78167.1"/>
    </source>
</evidence>
<organism evidence="1 2">
    <name type="scientific">Planoprotostelium fungivorum</name>
    <dbReference type="NCBI Taxonomy" id="1890364"/>
    <lineage>
        <taxon>Eukaryota</taxon>
        <taxon>Amoebozoa</taxon>
        <taxon>Evosea</taxon>
        <taxon>Variosea</taxon>
        <taxon>Cavosteliida</taxon>
        <taxon>Cavosteliaceae</taxon>
        <taxon>Planoprotostelium</taxon>
    </lineage>
</organism>
<keyword evidence="2" id="KW-1185">Reference proteome</keyword>
<sequence>MGFTEYVAGFSDRVAVQSVDGDRILIAQRDFQPGEEIFSESPVLHTSHRIAQSSPPSPLYGFALDWQRLVSLYVHLRNQPNEEGADLLEVLSTDGVTGKMAQEVDPERKPFYREEAEQWCKDYIKKSNKSKNKKSKNQKDTVKYRPKVEDIERLIQQFETNCHSRSADPDPSAGDIVKKVWSVAGGIDDEPFMSPQCIGSSPTGRYKHHSKVYSDIQLSLRCIRTIKQGESVTISYHDQEMMSNDDRSQLIKRRGFNCRCPLCSGEIPDYARAMHCPSCEPASKGYISPRSGSWSCYVCSRKFSVEEAQKAEKKEEEMRGESQDKLEDGKVPFIALISQIVKFYRQRLQSLDPRSFCLASLVVELQSNVNNLCSPLHVSHGILYDTVKTLVFEMTPTLRALCGEDSTYLLLFYLLGSTFLLFRLNPDDPLLSDVRGASEEVRHLMYWMSQEGGQRKEQRDKDVGEWAQQIWKRHLQIFCP</sequence>
<dbReference type="InterPro" id="IPR046341">
    <property type="entry name" value="SET_dom_sf"/>
</dbReference>
<dbReference type="InParanoid" id="A0A2P6N2J1"/>
<evidence type="ECO:0008006" key="3">
    <source>
        <dbReference type="Google" id="ProtNLM"/>
    </source>
</evidence>
<accession>A0A2P6N2J1</accession>
<dbReference type="SUPFAM" id="SSF82199">
    <property type="entry name" value="SET domain"/>
    <property type="match status" value="1"/>
</dbReference>
<dbReference type="Gene3D" id="2.170.270.10">
    <property type="entry name" value="SET domain"/>
    <property type="match status" value="1"/>
</dbReference>
<name>A0A2P6N2J1_9EUKA</name>
<reference evidence="1 2" key="1">
    <citation type="journal article" date="2018" name="Genome Biol. Evol.">
        <title>Multiple Roots of Fruiting Body Formation in Amoebozoa.</title>
        <authorList>
            <person name="Hillmann F."/>
            <person name="Forbes G."/>
            <person name="Novohradska S."/>
            <person name="Ferling I."/>
            <person name="Riege K."/>
            <person name="Groth M."/>
            <person name="Westermann M."/>
            <person name="Marz M."/>
            <person name="Spaller T."/>
            <person name="Winckler T."/>
            <person name="Schaap P."/>
            <person name="Glockner G."/>
        </authorList>
    </citation>
    <scope>NUCLEOTIDE SEQUENCE [LARGE SCALE GENOMIC DNA]</scope>
    <source>
        <strain evidence="1 2">Jena</strain>
    </source>
</reference>
<dbReference type="EMBL" id="MDYQ01000237">
    <property type="protein sequence ID" value="PRP78167.1"/>
    <property type="molecule type" value="Genomic_DNA"/>
</dbReference>
<dbReference type="OrthoDB" id="3239242at2759"/>
<comment type="caution">
    <text evidence="1">The sequence shown here is derived from an EMBL/GenBank/DDBJ whole genome shotgun (WGS) entry which is preliminary data.</text>
</comment>
<proteinExistence type="predicted"/>
<protein>
    <recommendedName>
        <fullName evidence="3">SET domain-containing protein</fullName>
    </recommendedName>
</protein>
<dbReference type="PANTHER" id="PTHR46455">
    <property type="entry name" value="SET AND MYND DOMAIN CONTAINING, ARTHROPOD-SPECIFIC, MEMBER 4, ISOFORM A"/>
    <property type="match status" value="1"/>
</dbReference>
<gene>
    <name evidence="1" type="ORF">PROFUN_11297</name>
</gene>
<evidence type="ECO:0000313" key="2">
    <source>
        <dbReference type="Proteomes" id="UP000241769"/>
    </source>
</evidence>
<dbReference type="Proteomes" id="UP000241769">
    <property type="component" value="Unassembled WGS sequence"/>
</dbReference>